<accession>A0A0K2UA58</accession>
<sequence>MSKSSPMEIVNMMRASPSSVDNAYGRREGASSSRSQDLSSQEAIESLLLLGQEPILAPKKLELDSLEFSPSSCSITGADGISYYQRMRIRNNEASKRCRLKRRLKAEQLESQNNLLTMSNKLLKQRILRLNKICHLLKDCVNDFKEDEEGEEEEAEEANPSKCSCFETVAAIKKFNRDTPDSTSLSNEELLAKSKLDRELEDMSEFYLDLDGRPSSSSDDEKKPKLTRSLSCQPVLNRTSLDAINETIVKTLKTPLVTLALTSAATRIQNSKPLSTNPPPGLISVTSPTVQNPKPAMSVSVKSPPSVITNNLQVIPPQLVFVTTKSPPPKTKEILIKCEPDLRVVEEVVETTAVPPPPLLTPSNSCLVMTTSNDNPYKEKPCGNELHSINKLTGYLDLTMRTFSRDDGTSAAERVIIKSALGLPFWQADELPSFICDNHRQEISFQTEHLSCVICGKKKKKPFSTPMSIITYRMSLEHHMNTGKILAIGQLICSICKDRYLKMEATLLNYSTNNQLKISSNLADTVPQIMGLRQNNTVIINKQKDVKVIVQPVPRITNFNSSTANSQLVSICNSSNSANEIVSSPTTSLVPTSCSNDNIFHKISRLNDALQAVNPRYRPIGFSITSIESCSPSVLQDAVAATDTAISTLLSVIAPGQESLLWESVKVKLDEKYCNKKASISPI</sequence>
<feature type="region of interest" description="Disordered" evidence="1">
    <location>
        <begin position="207"/>
        <end position="228"/>
    </location>
</feature>
<name>A0A0K2UA58_LEPSM</name>
<dbReference type="OrthoDB" id="6624782at2759"/>
<feature type="domain" description="BZIP" evidence="2">
    <location>
        <begin position="84"/>
        <end position="132"/>
    </location>
</feature>
<evidence type="ECO:0000256" key="1">
    <source>
        <dbReference type="SAM" id="MobiDB-lite"/>
    </source>
</evidence>
<feature type="region of interest" description="Disordered" evidence="1">
    <location>
        <begin position="1"/>
        <end position="38"/>
    </location>
</feature>
<dbReference type="Gene3D" id="1.20.5.170">
    <property type="match status" value="1"/>
</dbReference>
<dbReference type="InterPro" id="IPR046347">
    <property type="entry name" value="bZIP_sf"/>
</dbReference>
<dbReference type="EMBL" id="HACA01017579">
    <property type="protein sequence ID" value="CDW34940.1"/>
    <property type="molecule type" value="Transcribed_RNA"/>
</dbReference>
<dbReference type="GO" id="GO:0003700">
    <property type="term" value="F:DNA-binding transcription factor activity"/>
    <property type="evidence" value="ECO:0007669"/>
    <property type="project" value="InterPro"/>
</dbReference>
<dbReference type="PROSITE" id="PS00036">
    <property type="entry name" value="BZIP_BASIC"/>
    <property type="match status" value="1"/>
</dbReference>
<organism evidence="3">
    <name type="scientific">Lepeophtheirus salmonis</name>
    <name type="common">Salmon louse</name>
    <name type="synonym">Caligus salmonis</name>
    <dbReference type="NCBI Taxonomy" id="72036"/>
    <lineage>
        <taxon>Eukaryota</taxon>
        <taxon>Metazoa</taxon>
        <taxon>Ecdysozoa</taxon>
        <taxon>Arthropoda</taxon>
        <taxon>Crustacea</taxon>
        <taxon>Multicrustacea</taxon>
        <taxon>Hexanauplia</taxon>
        <taxon>Copepoda</taxon>
        <taxon>Siphonostomatoida</taxon>
        <taxon>Caligidae</taxon>
        <taxon>Lepeophtheirus</taxon>
    </lineage>
</organism>
<dbReference type="CDD" id="cd14686">
    <property type="entry name" value="bZIP"/>
    <property type="match status" value="1"/>
</dbReference>
<dbReference type="Pfam" id="PF07716">
    <property type="entry name" value="bZIP_2"/>
    <property type="match status" value="1"/>
</dbReference>
<dbReference type="SMART" id="SM00338">
    <property type="entry name" value="BRLZ"/>
    <property type="match status" value="1"/>
</dbReference>
<dbReference type="AlphaFoldDB" id="A0A0K2UA58"/>
<dbReference type="PROSITE" id="PS50217">
    <property type="entry name" value="BZIP"/>
    <property type="match status" value="1"/>
</dbReference>
<dbReference type="InterPro" id="IPR004827">
    <property type="entry name" value="bZIP"/>
</dbReference>
<proteinExistence type="predicted"/>
<dbReference type="EMBL" id="HACA01017580">
    <property type="protein sequence ID" value="CDW34941.1"/>
    <property type="molecule type" value="Transcribed_RNA"/>
</dbReference>
<dbReference type="SUPFAM" id="SSF57959">
    <property type="entry name" value="Leucine zipper domain"/>
    <property type="match status" value="1"/>
</dbReference>
<dbReference type="EMBL" id="HACA01017581">
    <property type="protein sequence ID" value="CDW34942.1"/>
    <property type="molecule type" value="Transcribed_RNA"/>
</dbReference>
<evidence type="ECO:0000313" key="3">
    <source>
        <dbReference type="EMBL" id="CDW34940.1"/>
    </source>
</evidence>
<evidence type="ECO:0000259" key="2">
    <source>
        <dbReference type="PROSITE" id="PS50217"/>
    </source>
</evidence>
<protein>
    <recommendedName>
        <fullName evidence="2">BZIP domain-containing protein</fullName>
    </recommendedName>
</protein>
<reference evidence="3" key="1">
    <citation type="submission" date="2014-05" db="EMBL/GenBank/DDBJ databases">
        <authorList>
            <person name="Chronopoulou M."/>
        </authorList>
    </citation>
    <scope>NUCLEOTIDE SEQUENCE</scope>
    <source>
        <tissue evidence="3">Whole organism</tissue>
    </source>
</reference>